<dbReference type="GO" id="GO:0061186">
    <property type="term" value="P:negative regulation of silent mating-type cassette heterochromatin formation"/>
    <property type="evidence" value="ECO:0007669"/>
    <property type="project" value="TreeGrafter"/>
</dbReference>
<dbReference type="InterPro" id="IPR019786">
    <property type="entry name" value="Zinc_finger_PHD-type_CS"/>
</dbReference>
<sequence>MPLEPRRSARAAPPPSSKPTAPTSKSSASSHTTSRDIRANGQLKSATPHSLSSEDVNEPPRRSQRAQPTKEEAAQEDDNVDEAGGDEEEITRCICGHQEYPGPPLSDVFSGLEAQGDDVGGLFIQCDGCSVWQHGGCVGIAEESQCPDKYYCEECRPKLHDQHTDSRG</sequence>
<feature type="domain" description="Zinc finger PHD-type" evidence="5">
    <location>
        <begin position="92"/>
        <end position="156"/>
    </location>
</feature>
<evidence type="ECO:0000256" key="2">
    <source>
        <dbReference type="ARBA" id="ARBA00022771"/>
    </source>
</evidence>
<dbReference type="Pfam" id="PF00628">
    <property type="entry name" value="PHD"/>
    <property type="match status" value="1"/>
</dbReference>
<dbReference type="InterPro" id="IPR011011">
    <property type="entry name" value="Znf_FYVE_PHD"/>
</dbReference>
<dbReference type="InterPro" id="IPR019787">
    <property type="entry name" value="Znf_PHD-finger"/>
</dbReference>
<dbReference type="PROSITE" id="PS01359">
    <property type="entry name" value="ZF_PHD_1"/>
    <property type="match status" value="1"/>
</dbReference>
<feature type="compositionally biased region" description="Low complexity" evidence="4">
    <location>
        <begin position="18"/>
        <end position="32"/>
    </location>
</feature>
<dbReference type="InterPro" id="IPR053051">
    <property type="entry name" value="HDAC_complex_subunit"/>
</dbReference>
<dbReference type="SMART" id="SM00249">
    <property type="entry name" value="PHD"/>
    <property type="match status" value="1"/>
</dbReference>
<evidence type="ECO:0000256" key="4">
    <source>
        <dbReference type="SAM" id="MobiDB-lite"/>
    </source>
</evidence>
<keyword evidence="1" id="KW-0479">Metal-binding</keyword>
<feature type="region of interest" description="Disordered" evidence="4">
    <location>
        <begin position="1"/>
        <end position="91"/>
    </location>
</feature>
<dbReference type="EMBL" id="JAVRRL010000057">
    <property type="protein sequence ID" value="KAK5109867.1"/>
    <property type="molecule type" value="Genomic_DNA"/>
</dbReference>
<keyword evidence="3" id="KW-0862">Zinc</keyword>
<feature type="compositionally biased region" description="Polar residues" evidence="4">
    <location>
        <begin position="42"/>
        <end position="54"/>
    </location>
</feature>
<evidence type="ECO:0000313" key="6">
    <source>
        <dbReference type="EMBL" id="KAK5109867.1"/>
    </source>
</evidence>
<name>A0AAN7TBM6_9PEZI</name>
<evidence type="ECO:0000313" key="7">
    <source>
        <dbReference type="Proteomes" id="UP001310890"/>
    </source>
</evidence>
<dbReference type="SUPFAM" id="SSF57903">
    <property type="entry name" value="FYVE/PHD zinc finger"/>
    <property type="match status" value="1"/>
</dbReference>
<dbReference type="PANTHER" id="PTHR47793">
    <property type="entry name" value="HISTONE DEACETYLASE COMPLEX SUBUNIT CTI6"/>
    <property type="match status" value="1"/>
</dbReference>
<keyword evidence="2" id="KW-0863">Zinc-finger</keyword>
<protein>
    <recommendedName>
        <fullName evidence="5">Zinc finger PHD-type domain-containing protein</fullName>
    </recommendedName>
</protein>
<dbReference type="PANTHER" id="PTHR47793:SF1">
    <property type="entry name" value="HISTONE DEACETYLASE COMPLEX SUBUNIT CTI6"/>
    <property type="match status" value="1"/>
</dbReference>
<dbReference type="Proteomes" id="UP001310890">
    <property type="component" value="Unassembled WGS sequence"/>
</dbReference>
<dbReference type="GO" id="GO:0061188">
    <property type="term" value="P:negative regulation of rDNA heterochromatin formation"/>
    <property type="evidence" value="ECO:0007669"/>
    <property type="project" value="TreeGrafter"/>
</dbReference>
<dbReference type="AlphaFoldDB" id="A0AAN7TBM6"/>
<dbReference type="InterPro" id="IPR001965">
    <property type="entry name" value="Znf_PHD"/>
</dbReference>
<dbReference type="InterPro" id="IPR013083">
    <property type="entry name" value="Znf_RING/FYVE/PHD"/>
</dbReference>
<reference evidence="6" key="1">
    <citation type="submission" date="2023-08" db="EMBL/GenBank/DDBJ databases">
        <title>Black Yeasts Isolated from many extreme environments.</title>
        <authorList>
            <person name="Coleine C."/>
            <person name="Stajich J.E."/>
            <person name="Selbmann L."/>
        </authorList>
    </citation>
    <scope>NUCLEOTIDE SEQUENCE</scope>
    <source>
        <strain evidence="6">CCFEE 5401</strain>
    </source>
</reference>
<evidence type="ECO:0000256" key="3">
    <source>
        <dbReference type="ARBA" id="ARBA00022833"/>
    </source>
</evidence>
<gene>
    <name evidence="6" type="ORF">LTR62_006474</name>
</gene>
<dbReference type="Gene3D" id="3.30.40.10">
    <property type="entry name" value="Zinc/RING finger domain, C3HC4 (zinc finger)"/>
    <property type="match status" value="1"/>
</dbReference>
<evidence type="ECO:0000259" key="5">
    <source>
        <dbReference type="SMART" id="SM00249"/>
    </source>
</evidence>
<evidence type="ECO:0000256" key="1">
    <source>
        <dbReference type="ARBA" id="ARBA00022723"/>
    </source>
</evidence>
<dbReference type="GO" id="GO:0033698">
    <property type="term" value="C:Rpd3L complex"/>
    <property type="evidence" value="ECO:0007669"/>
    <property type="project" value="TreeGrafter"/>
</dbReference>
<dbReference type="GO" id="GO:0070210">
    <property type="term" value="C:Rpd3L-Expanded complex"/>
    <property type="evidence" value="ECO:0007669"/>
    <property type="project" value="TreeGrafter"/>
</dbReference>
<accession>A0AAN7TBM6</accession>
<proteinExistence type="predicted"/>
<comment type="caution">
    <text evidence="6">The sequence shown here is derived from an EMBL/GenBank/DDBJ whole genome shotgun (WGS) entry which is preliminary data.</text>
</comment>
<organism evidence="6 7">
    <name type="scientific">Meristemomyces frigidus</name>
    <dbReference type="NCBI Taxonomy" id="1508187"/>
    <lineage>
        <taxon>Eukaryota</taxon>
        <taxon>Fungi</taxon>
        <taxon>Dikarya</taxon>
        <taxon>Ascomycota</taxon>
        <taxon>Pezizomycotina</taxon>
        <taxon>Dothideomycetes</taxon>
        <taxon>Dothideomycetidae</taxon>
        <taxon>Mycosphaerellales</taxon>
        <taxon>Teratosphaeriaceae</taxon>
        <taxon>Meristemomyces</taxon>
    </lineage>
</organism>
<feature type="compositionally biased region" description="Acidic residues" evidence="4">
    <location>
        <begin position="74"/>
        <end position="89"/>
    </location>
</feature>
<dbReference type="GO" id="GO:0008270">
    <property type="term" value="F:zinc ion binding"/>
    <property type="evidence" value="ECO:0007669"/>
    <property type="project" value="UniProtKB-KW"/>
</dbReference>